<dbReference type="Gene3D" id="2.115.10.20">
    <property type="entry name" value="Glycosyl hydrolase domain, family 43"/>
    <property type="match status" value="1"/>
</dbReference>
<dbReference type="PANTHER" id="PTHR43817:SF1">
    <property type="entry name" value="HYDROLASE, FAMILY 43, PUTATIVE (AFU_ORTHOLOGUE AFUA_3G01660)-RELATED"/>
    <property type="match status" value="1"/>
</dbReference>
<dbReference type="AlphaFoldDB" id="A0A2J6A446"/>
<dbReference type="CDD" id="cd18820">
    <property type="entry name" value="GH43_LbAraf43-like"/>
    <property type="match status" value="1"/>
</dbReference>
<reference evidence="11 12" key="2">
    <citation type="journal article" date="2019" name="Nat. Med.">
        <title>A library of human gut bacterial isolates paired with longitudinal multiomics data enables mechanistic microbiome research.</title>
        <authorList>
            <person name="Poyet M."/>
            <person name="Groussin M."/>
            <person name="Gibbons S.M."/>
            <person name="Avila-Pacheco J."/>
            <person name="Jiang X."/>
            <person name="Kearney S.M."/>
            <person name="Perrotta A.R."/>
            <person name="Berdy B."/>
            <person name="Zhao S."/>
            <person name="Lieberman T.D."/>
            <person name="Swanson P.K."/>
            <person name="Smith M."/>
            <person name="Roesemann S."/>
            <person name="Alexander J.E."/>
            <person name="Rich S.A."/>
            <person name="Livny J."/>
            <person name="Vlamakis H."/>
            <person name="Clish C."/>
            <person name="Bullock K."/>
            <person name="Deik A."/>
            <person name="Scott J."/>
            <person name="Pierce K.A."/>
            <person name="Xavier R.J."/>
            <person name="Alm E.J."/>
        </authorList>
    </citation>
    <scope>NUCLEOTIDE SEQUENCE [LARGE SCALE GENOMIC DNA]</scope>
    <source>
        <strain evidence="8 11">BIOML-A162</strain>
        <strain evidence="7 12">BIOML-A188</strain>
    </source>
</reference>
<evidence type="ECO:0000256" key="2">
    <source>
        <dbReference type="ARBA" id="ARBA00022729"/>
    </source>
</evidence>
<organism evidence="9 10">
    <name type="scientific">Bacteroides thetaiotaomicron</name>
    <dbReference type="NCBI Taxonomy" id="818"/>
    <lineage>
        <taxon>Bacteria</taxon>
        <taxon>Pseudomonadati</taxon>
        <taxon>Bacteroidota</taxon>
        <taxon>Bacteroidia</taxon>
        <taxon>Bacteroidales</taxon>
        <taxon>Bacteroidaceae</taxon>
        <taxon>Bacteroides</taxon>
    </lineage>
</organism>
<dbReference type="InterPro" id="IPR023296">
    <property type="entry name" value="Glyco_hydro_beta-prop_sf"/>
</dbReference>
<proteinExistence type="inferred from homology"/>
<comment type="similarity">
    <text evidence="1 5">Belongs to the glycosyl hydrolase 43 family.</text>
</comment>
<dbReference type="EMBL" id="QSJP01000002">
    <property type="protein sequence ID" value="RHD90762.1"/>
    <property type="molecule type" value="Genomic_DNA"/>
</dbReference>
<dbReference type="Pfam" id="PF04616">
    <property type="entry name" value="Glyco_hydro_43"/>
    <property type="match status" value="1"/>
</dbReference>
<dbReference type="Proteomes" id="UP000284785">
    <property type="component" value="Unassembled WGS sequence"/>
</dbReference>
<evidence type="ECO:0000256" key="6">
    <source>
        <dbReference type="SAM" id="MobiDB-lite"/>
    </source>
</evidence>
<dbReference type="GO" id="GO:0004553">
    <property type="term" value="F:hydrolase activity, hydrolyzing O-glycosyl compounds"/>
    <property type="evidence" value="ECO:0007669"/>
    <property type="project" value="InterPro"/>
</dbReference>
<dbReference type="EMBL" id="WCSY01000006">
    <property type="protein sequence ID" value="KAB4314321.1"/>
    <property type="molecule type" value="Genomic_DNA"/>
</dbReference>
<dbReference type="InterPro" id="IPR016828">
    <property type="entry name" value="Alpha-L-arabinofuranosidase"/>
</dbReference>
<dbReference type="InterPro" id="IPR006710">
    <property type="entry name" value="Glyco_hydro_43"/>
</dbReference>
<dbReference type="OMA" id="LFQHRMY"/>
<comment type="caution">
    <text evidence="9">The sequence shown here is derived from an EMBL/GenBank/DDBJ whole genome shotgun (WGS) entry which is preliminary data.</text>
</comment>
<sequence length="389" mass="44821">MIYQYFMLTLHCHYQMRSTMRSRLFLLSIILLIGVSCQHKKATTEKETVAAGNTYTNPLLERGAEPWAIFHEGKYYYTQGSENRVILWETDDITDLSHATQKDVWIPTDPSNSYHLWAPEIHRINNKWYIYFAADDGNMDNHQIYVVENEAANPMEGTFVMKGRIQTDKDNNWAIHASTFEHDGQRYMIWCGWQKRRIDSETQCIYIATMKNPWTLSSDRILISKPEYEWECQWVNPDGSKTAYPIHVNEAPQYFESKNKDKACIFYSASGSWTPYYCVGLLTADAKANLLNPASWKKSPVPVLQQDPENNVYGPGGISFTPSPDGKEWYMLYHARQIPNDAPGASDSRSPRLQKIDWDKDGMPVLGTPQKEEEPMARPSGSPIHKKQN</sequence>
<dbReference type="PANTHER" id="PTHR43817">
    <property type="entry name" value="GLYCOSYL HYDROLASE"/>
    <property type="match status" value="1"/>
</dbReference>
<evidence type="ECO:0000313" key="11">
    <source>
        <dbReference type="Proteomes" id="UP000436858"/>
    </source>
</evidence>
<name>A0A2J6A446_BACT4</name>
<accession>A0A2J6A446</accession>
<reference evidence="9 10" key="1">
    <citation type="submission" date="2018-08" db="EMBL/GenBank/DDBJ databases">
        <title>A genome reference for cultivated species of the human gut microbiota.</title>
        <authorList>
            <person name="Zou Y."/>
            <person name="Xue W."/>
            <person name="Luo G."/>
        </authorList>
    </citation>
    <scope>NUCLEOTIDE SEQUENCE [LARGE SCALE GENOMIC DNA]</scope>
    <source>
        <strain evidence="9 10">AM30-26</strain>
    </source>
</reference>
<evidence type="ECO:0000313" key="8">
    <source>
        <dbReference type="EMBL" id="KAB4481411.1"/>
    </source>
</evidence>
<gene>
    <name evidence="9" type="ORF">DW780_01990</name>
    <name evidence="8" type="ORF">GAN91_14120</name>
    <name evidence="7" type="ORF">GAO51_08135</name>
</gene>
<dbReference type="SUPFAM" id="SSF75005">
    <property type="entry name" value="Arabinanase/levansucrase/invertase"/>
    <property type="match status" value="1"/>
</dbReference>
<dbReference type="GO" id="GO:0005975">
    <property type="term" value="P:carbohydrate metabolic process"/>
    <property type="evidence" value="ECO:0007669"/>
    <property type="project" value="InterPro"/>
</dbReference>
<keyword evidence="4 5" id="KW-0326">Glycosidase</keyword>
<keyword evidence="3 5" id="KW-0378">Hydrolase</keyword>
<evidence type="ECO:0000256" key="3">
    <source>
        <dbReference type="ARBA" id="ARBA00022801"/>
    </source>
</evidence>
<evidence type="ECO:0000313" key="10">
    <source>
        <dbReference type="Proteomes" id="UP000284785"/>
    </source>
</evidence>
<dbReference type="EMBL" id="WCRY01000012">
    <property type="protein sequence ID" value="KAB4481411.1"/>
    <property type="molecule type" value="Genomic_DNA"/>
</dbReference>
<evidence type="ECO:0000256" key="4">
    <source>
        <dbReference type="ARBA" id="ARBA00023295"/>
    </source>
</evidence>
<dbReference type="PIRSF" id="PIRSF025414">
    <property type="entry name" value="Alpha-L-arabinofuranosidase"/>
    <property type="match status" value="1"/>
</dbReference>
<evidence type="ECO:0000313" key="7">
    <source>
        <dbReference type="EMBL" id="KAB4314321.1"/>
    </source>
</evidence>
<evidence type="ECO:0000313" key="12">
    <source>
        <dbReference type="Proteomes" id="UP000440614"/>
    </source>
</evidence>
<evidence type="ECO:0000256" key="5">
    <source>
        <dbReference type="RuleBase" id="RU361187"/>
    </source>
</evidence>
<keyword evidence="2" id="KW-0732">Signal</keyword>
<feature type="region of interest" description="Disordered" evidence="6">
    <location>
        <begin position="340"/>
        <end position="389"/>
    </location>
</feature>
<evidence type="ECO:0000313" key="9">
    <source>
        <dbReference type="EMBL" id="RHD90762.1"/>
    </source>
</evidence>
<protein>
    <submittedName>
        <fullName evidence="7">Family 43 glycosylhydrolase</fullName>
    </submittedName>
    <submittedName>
        <fullName evidence="9">Glycosyl hydrolase family 43</fullName>
    </submittedName>
</protein>
<dbReference type="Proteomes" id="UP000436858">
    <property type="component" value="Unassembled WGS sequence"/>
</dbReference>
<dbReference type="Proteomes" id="UP000440614">
    <property type="component" value="Unassembled WGS sequence"/>
</dbReference>
<evidence type="ECO:0000256" key="1">
    <source>
        <dbReference type="ARBA" id="ARBA00009865"/>
    </source>
</evidence>